<evidence type="ECO:0000256" key="2">
    <source>
        <dbReference type="ARBA" id="ARBA00010992"/>
    </source>
</evidence>
<accession>K3WVJ9</accession>
<dbReference type="HOGENOM" id="CLU_001265_30_5_1"/>
<dbReference type="STRING" id="431595.K3WVJ9"/>
<comment type="catalytic activity">
    <reaction evidence="8">
        <text>D-glucose(out) = D-glucose(in)</text>
        <dbReference type="Rhea" id="RHEA:60376"/>
        <dbReference type="ChEBI" id="CHEBI:4167"/>
    </reaction>
    <physiologicalReaction direction="left-to-right" evidence="8">
        <dbReference type="Rhea" id="RHEA:60377"/>
    </physiologicalReaction>
</comment>
<evidence type="ECO:0000256" key="3">
    <source>
        <dbReference type="ARBA" id="ARBA00011738"/>
    </source>
</evidence>
<evidence type="ECO:0000256" key="12">
    <source>
        <dbReference type="ARBA" id="ARBA00044710"/>
    </source>
</evidence>
<feature type="domain" description="Major facilitator superfamily (MFS) profile" evidence="15">
    <location>
        <begin position="1"/>
        <end position="354"/>
    </location>
</feature>
<feature type="transmembrane region" description="Helical" evidence="14">
    <location>
        <begin position="87"/>
        <end position="108"/>
    </location>
</feature>
<keyword evidence="5 14" id="KW-1133">Transmembrane helix</keyword>
<comment type="catalytic activity">
    <reaction evidence="12">
        <text>D-fructose(out) = D-fructose(in)</text>
        <dbReference type="Rhea" id="RHEA:60372"/>
        <dbReference type="ChEBI" id="CHEBI:37721"/>
    </reaction>
    <physiologicalReaction direction="left-to-right" evidence="12">
        <dbReference type="Rhea" id="RHEA:60373"/>
    </physiologicalReaction>
</comment>
<evidence type="ECO:0000256" key="13">
    <source>
        <dbReference type="ARBA" id="ARBA00044780"/>
    </source>
</evidence>
<reference evidence="16" key="3">
    <citation type="submission" date="2015-02" db="UniProtKB">
        <authorList>
            <consortium name="EnsemblProtists"/>
        </authorList>
    </citation>
    <scope>IDENTIFICATION</scope>
    <source>
        <strain evidence="16">DAOM BR144</strain>
    </source>
</reference>
<dbReference type="Pfam" id="PF00083">
    <property type="entry name" value="Sugar_tr"/>
    <property type="match status" value="2"/>
</dbReference>
<name>K3WVJ9_GLOUD</name>
<reference evidence="17" key="2">
    <citation type="submission" date="2010-04" db="EMBL/GenBank/DDBJ databases">
        <authorList>
            <person name="Buell R."/>
            <person name="Hamilton J."/>
            <person name="Hostetler J."/>
        </authorList>
    </citation>
    <scope>NUCLEOTIDE SEQUENCE [LARGE SCALE GENOMIC DNA]</scope>
    <source>
        <strain evidence="17">DAOM:BR144</strain>
    </source>
</reference>
<dbReference type="PRINTS" id="PR00171">
    <property type="entry name" value="SUGRTRNSPORT"/>
</dbReference>
<feature type="transmembrane region" description="Helical" evidence="14">
    <location>
        <begin position="226"/>
        <end position="245"/>
    </location>
</feature>
<dbReference type="VEuPathDB" id="FungiDB:PYU1_G008979"/>
<evidence type="ECO:0000256" key="8">
    <source>
        <dbReference type="ARBA" id="ARBA00044648"/>
    </source>
</evidence>
<protein>
    <recommendedName>
        <fullName evidence="13">Hexose transporter 1</fullName>
    </recommendedName>
</protein>
<dbReference type="OMA" id="SHKGKEA"/>
<evidence type="ECO:0000256" key="1">
    <source>
        <dbReference type="ARBA" id="ARBA00004141"/>
    </source>
</evidence>
<comment type="catalytic activity">
    <reaction evidence="11">
        <text>D-glucosamine(out) = D-glucosamine(in)</text>
        <dbReference type="Rhea" id="RHEA:78423"/>
        <dbReference type="ChEBI" id="CHEBI:58723"/>
    </reaction>
    <physiologicalReaction direction="left-to-right" evidence="11">
        <dbReference type="Rhea" id="RHEA:78424"/>
    </physiologicalReaction>
</comment>
<dbReference type="InterPro" id="IPR005828">
    <property type="entry name" value="MFS_sugar_transport-like"/>
</dbReference>
<evidence type="ECO:0000313" key="17">
    <source>
        <dbReference type="Proteomes" id="UP000019132"/>
    </source>
</evidence>
<keyword evidence="4 14" id="KW-0812">Transmembrane</keyword>
<comment type="catalytic activity">
    <reaction evidence="10">
        <text>D-mannose(out) = D-mannose(in)</text>
        <dbReference type="Rhea" id="RHEA:78391"/>
        <dbReference type="ChEBI" id="CHEBI:4208"/>
    </reaction>
    <physiologicalReaction direction="left-to-right" evidence="10">
        <dbReference type="Rhea" id="RHEA:78392"/>
    </physiologicalReaction>
</comment>
<comment type="catalytic activity">
    <reaction evidence="7">
        <text>D-galactose(in) = D-galactose(out)</text>
        <dbReference type="Rhea" id="RHEA:34915"/>
        <dbReference type="ChEBI" id="CHEBI:4139"/>
    </reaction>
    <physiologicalReaction direction="right-to-left" evidence="7">
        <dbReference type="Rhea" id="RHEA:34917"/>
    </physiologicalReaction>
</comment>
<keyword evidence="6 14" id="KW-0472">Membrane</keyword>
<proteinExistence type="inferred from homology"/>
<organism evidence="16 17">
    <name type="scientific">Globisporangium ultimum (strain ATCC 200006 / CBS 805.95 / DAOM BR144)</name>
    <name type="common">Pythium ultimum</name>
    <dbReference type="NCBI Taxonomy" id="431595"/>
    <lineage>
        <taxon>Eukaryota</taxon>
        <taxon>Sar</taxon>
        <taxon>Stramenopiles</taxon>
        <taxon>Oomycota</taxon>
        <taxon>Peronosporomycetes</taxon>
        <taxon>Pythiales</taxon>
        <taxon>Pythiaceae</taxon>
        <taxon>Globisporangium</taxon>
    </lineage>
</organism>
<feature type="transmembrane region" description="Helical" evidence="14">
    <location>
        <begin position="23"/>
        <end position="41"/>
    </location>
</feature>
<dbReference type="SUPFAM" id="SSF103473">
    <property type="entry name" value="MFS general substrate transporter"/>
    <property type="match status" value="1"/>
</dbReference>
<sequence>MAGAVIVNVHDNGDSTPTEGSRTYAIIVCLFASLGGIFFGYDQGVTSGVLIMDSFINDFCVGWKNFTYEQCTASSSNLPGEWTDFTVWYSMTYYLGCVFGALFGGFIADSSHKGKEAAEATLKRLRQTENVHVELKAIEDQLAEEGQATGWTDLLEPSILKRVGIGMALQLLQQMTGINPIFTYGGLIFKDVTGAGDLSVLMLSGVNFISTIPGMRWVDTKGRRQLLIIGAVGMFLGHIVSAITFTVGCDGNVDDAGCSKTAGYIIVVGTAFFVFNFAMAWGPIPWVYAAEIFPLNVRAKAVSLTTMANWIMGVIMTFVVKVFPVLNINGVFFIFAAFCSINIVFVYYMCPETKGMLLEDIEKLFHPAGASDKAGASPKYVSVETPVHQA</sequence>
<dbReference type="Proteomes" id="UP000019132">
    <property type="component" value="Unassembled WGS sequence"/>
</dbReference>
<feature type="transmembrane region" description="Helical" evidence="14">
    <location>
        <begin position="301"/>
        <end position="320"/>
    </location>
</feature>
<feature type="transmembrane region" description="Helical" evidence="14">
    <location>
        <begin position="326"/>
        <end position="348"/>
    </location>
</feature>
<evidence type="ECO:0000313" key="16">
    <source>
        <dbReference type="EnsemblProtists" id="PYU1_T008997"/>
    </source>
</evidence>
<evidence type="ECO:0000256" key="7">
    <source>
        <dbReference type="ARBA" id="ARBA00044637"/>
    </source>
</evidence>
<comment type="subunit">
    <text evidence="3">Homodimer.</text>
</comment>
<dbReference type="InterPro" id="IPR003663">
    <property type="entry name" value="Sugar/inositol_transpt"/>
</dbReference>
<dbReference type="EMBL" id="GL376599">
    <property type="status" value="NOT_ANNOTATED_CDS"/>
    <property type="molecule type" value="Genomic_DNA"/>
</dbReference>
<comment type="catalytic activity">
    <reaction evidence="9">
        <text>D-xylose(out) = D-xylose(in)</text>
        <dbReference type="Rhea" id="RHEA:78427"/>
        <dbReference type="ChEBI" id="CHEBI:53455"/>
    </reaction>
    <physiologicalReaction direction="left-to-right" evidence="9">
        <dbReference type="Rhea" id="RHEA:78428"/>
    </physiologicalReaction>
</comment>
<dbReference type="PANTHER" id="PTHR48022:SF2">
    <property type="entry name" value="PLASTIDIC GLUCOSE TRANSPORTER 4"/>
    <property type="match status" value="1"/>
</dbReference>
<keyword evidence="17" id="KW-1185">Reference proteome</keyword>
<reference evidence="17" key="1">
    <citation type="journal article" date="2010" name="Genome Biol.">
        <title>Genome sequence of the necrotrophic plant pathogen Pythium ultimum reveals original pathogenicity mechanisms and effector repertoire.</title>
        <authorList>
            <person name="Levesque C.A."/>
            <person name="Brouwer H."/>
            <person name="Cano L."/>
            <person name="Hamilton J.P."/>
            <person name="Holt C."/>
            <person name="Huitema E."/>
            <person name="Raffaele S."/>
            <person name="Robideau G.P."/>
            <person name="Thines M."/>
            <person name="Win J."/>
            <person name="Zerillo M.M."/>
            <person name="Beakes G.W."/>
            <person name="Boore J.L."/>
            <person name="Busam D."/>
            <person name="Dumas B."/>
            <person name="Ferriera S."/>
            <person name="Fuerstenberg S.I."/>
            <person name="Gachon C.M."/>
            <person name="Gaulin E."/>
            <person name="Govers F."/>
            <person name="Grenville-Briggs L."/>
            <person name="Horner N."/>
            <person name="Hostetler J."/>
            <person name="Jiang R.H."/>
            <person name="Johnson J."/>
            <person name="Krajaejun T."/>
            <person name="Lin H."/>
            <person name="Meijer H.J."/>
            <person name="Moore B."/>
            <person name="Morris P."/>
            <person name="Phuntmart V."/>
            <person name="Puiu D."/>
            <person name="Shetty J."/>
            <person name="Stajich J.E."/>
            <person name="Tripathy S."/>
            <person name="Wawra S."/>
            <person name="van West P."/>
            <person name="Whitty B.R."/>
            <person name="Coutinho P.M."/>
            <person name="Henrissat B."/>
            <person name="Martin F."/>
            <person name="Thomas P.D."/>
            <person name="Tyler B.M."/>
            <person name="De Vries R.P."/>
            <person name="Kamoun S."/>
            <person name="Yandell M."/>
            <person name="Tisserat N."/>
            <person name="Buell C.R."/>
        </authorList>
    </citation>
    <scope>NUCLEOTIDE SEQUENCE</scope>
    <source>
        <strain evidence="17">DAOM:BR144</strain>
    </source>
</reference>
<dbReference type="EnsemblProtists" id="PYU1_T008997">
    <property type="protein sequence ID" value="PYU1_T008997"/>
    <property type="gene ID" value="PYU1_G008979"/>
</dbReference>
<dbReference type="InParanoid" id="K3WVJ9"/>
<dbReference type="AlphaFoldDB" id="K3WVJ9"/>
<dbReference type="GO" id="GO:0016020">
    <property type="term" value="C:membrane"/>
    <property type="evidence" value="ECO:0007669"/>
    <property type="project" value="UniProtKB-SubCell"/>
</dbReference>
<evidence type="ECO:0000256" key="14">
    <source>
        <dbReference type="SAM" id="Phobius"/>
    </source>
</evidence>
<evidence type="ECO:0000256" key="5">
    <source>
        <dbReference type="ARBA" id="ARBA00022989"/>
    </source>
</evidence>
<dbReference type="PROSITE" id="PS50850">
    <property type="entry name" value="MFS"/>
    <property type="match status" value="1"/>
</dbReference>
<dbReference type="PANTHER" id="PTHR48022">
    <property type="entry name" value="PLASTIDIC GLUCOSE TRANSPORTER 4"/>
    <property type="match status" value="1"/>
</dbReference>
<dbReference type="Gene3D" id="1.20.1250.20">
    <property type="entry name" value="MFS general substrate transporter like domains"/>
    <property type="match status" value="2"/>
</dbReference>
<dbReference type="InterPro" id="IPR036259">
    <property type="entry name" value="MFS_trans_sf"/>
</dbReference>
<comment type="similarity">
    <text evidence="2">Belongs to the major facilitator superfamily. Sugar transporter (TC 2.A.1.1) family.</text>
</comment>
<dbReference type="InterPro" id="IPR050360">
    <property type="entry name" value="MFS_Sugar_Transporters"/>
</dbReference>
<evidence type="ECO:0000256" key="10">
    <source>
        <dbReference type="ARBA" id="ARBA00044662"/>
    </source>
</evidence>
<dbReference type="InterPro" id="IPR020846">
    <property type="entry name" value="MFS_dom"/>
</dbReference>
<evidence type="ECO:0000256" key="9">
    <source>
        <dbReference type="ARBA" id="ARBA00044656"/>
    </source>
</evidence>
<dbReference type="GO" id="GO:0005351">
    <property type="term" value="F:carbohydrate:proton symporter activity"/>
    <property type="evidence" value="ECO:0007669"/>
    <property type="project" value="TreeGrafter"/>
</dbReference>
<evidence type="ECO:0000259" key="15">
    <source>
        <dbReference type="PROSITE" id="PS50850"/>
    </source>
</evidence>
<evidence type="ECO:0000256" key="6">
    <source>
        <dbReference type="ARBA" id="ARBA00023136"/>
    </source>
</evidence>
<evidence type="ECO:0000256" key="4">
    <source>
        <dbReference type="ARBA" id="ARBA00022692"/>
    </source>
</evidence>
<comment type="subcellular location">
    <subcellularLocation>
        <location evidence="1">Membrane</location>
        <topology evidence="1">Multi-pass membrane protein</topology>
    </subcellularLocation>
</comment>
<evidence type="ECO:0000256" key="11">
    <source>
        <dbReference type="ARBA" id="ARBA00044668"/>
    </source>
</evidence>
<dbReference type="eggNOG" id="KOG0254">
    <property type="taxonomic scope" value="Eukaryota"/>
</dbReference>
<feature type="transmembrane region" description="Helical" evidence="14">
    <location>
        <begin position="265"/>
        <end position="289"/>
    </location>
</feature>